<dbReference type="SMART" id="SM00829">
    <property type="entry name" value="PKS_ER"/>
    <property type="match status" value="1"/>
</dbReference>
<feature type="compositionally biased region" description="Low complexity" evidence="12">
    <location>
        <begin position="714"/>
        <end position="727"/>
    </location>
</feature>
<dbReference type="SUPFAM" id="SSF50715">
    <property type="entry name" value="Ribosomal protein L25-like"/>
    <property type="match status" value="1"/>
</dbReference>
<evidence type="ECO:0000256" key="11">
    <source>
        <dbReference type="ARBA" id="ARBA00048351"/>
    </source>
</evidence>
<dbReference type="InterPro" id="IPR049437">
    <property type="entry name" value="tRNA-synt_1c_C2"/>
</dbReference>
<comment type="catalytic activity">
    <reaction evidence="11">
        <text>tRNA(Glu) + L-glutamate + ATP = L-glutamyl-tRNA(Glu) + AMP + diphosphate</text>
        <dbReference type="Rhea" id="RHEA:23540"/>
        <dbReference type="Rhea" id="RHEA-COMP:9663"/>
        <dbReference type="Rhea" id="RHEA-COMP:9680"/>
        <dbReference type="ChEBI" id="CHEBI:29985"/>
        <dbReference type="ChEBI" id="CHEBI:30616"/>
        <dbReference type="ChEBI" id="CHEBI:33019"/>
        <dbReference type="ChEBI" id="CHEBI:78442"/>
        <dbReference type="ChEBI" id="CHEBI:78520"/>
        <dbReference type="ChEBI" id="CHEBI:456215"/>
        <dbReference type="EC" id="6.1.1.17"/>
    </reaction>
</comment>
<dbReference type="PROSITE" id="PS50405">
    <property type="entry name" value="GST_CTER"/>
    <property type="match status" value="1"/>
</dbReference>
<keyword evidence="15" id="KW-1185">Reference proteome</keyword>
<dbReference type="InterPro" id="IPR004526">
    <property type="entry name" value="Glu-tRNA-synth_arc/euk"/>
</dbReference>
<dbReference type="FunFam" id="3.40.50.620:FF:000070">
    <property type="entry name" value="Bifunctional glutamate/proline--tRNA ligase"/>
    <property type="match status" value="1"/>
</dbReference>
<dbReference type="SUPFAM" id="SSF50129">
    <property type="entry name" value="GroES-like"/>
    <property type="match status" value="1"/>
</dbReference>
<dbReference type="PANTHER" id="PTHR43097">
    <property type="entry name" value="GLUTAMINE-TRNA LIGASE"/>
    <property type="match status" value="1"/>
</dbReference>
<evidence type="ECO:0000313" key="15">
    <source>
        <dbReference type="Proteomes" id="UP001215151"/>
    </source>
</evidence>
<evidence type="ECO:0000256" key="1">
    <source>
        <dbReference type="ARBA" id="ARBA00004496"/>
    </source>
</evidence>
<dbReference type="NCBIfam" id="TIGR00463">
    <property type="entry name" value="gltX_arch"/>
    <property type="match status" value="1"/>
</dbReference>
<dbReference type="CDD" id="cd10306">
    <property type="entry name" value="GST_C_GluRS_N"/>
    <property type="match status" value="1"/>
</dbReference>
<dbReference type="InterPro" id="IPR001412">
    <property type="entry name" value="aa-tRNA-synth_I_CS"/>
</dbReference>
<dbReference type="InterPro" id="IPR036291">
    <property type="entry name" value="NAD(P)-bd_dom_sf"/>
</dbReference>
<evidence type="ECO:0000313" key="14">
    <source>
        <dbReference type="EMBL" id="KAJ8487895.1"/>
    </source>
</evidence>
<evidence type="ECO:0000256" key="3">
    <source>
        <dbReference type="ARBA" id="ARBA00012835"/>
    </source>
</evidence>
<dbReference type="EMBL" id="JAPEVG010000071">
    <property type="protein sequence ID" value="KAJ8487895.1"/>
    <property type="molecule type" value="Genomic_DNA"/>
</dbReference>
<dbReference type="Pfam" id="PF08240">
    <property type="entry name" value="ADH_N"/>
    <property type="match status" value="1"/>
</dbReference>
<evidence type="ECO:0000256" key="12">
    <source>
        <dbReference type="SAM" id="MobiDB-lite"/>
    </source>
</evidence>
<dbReference type="Pfam" id="PF00749">
    <property type="entry name" value="tRNA-synt_1c"/>
    <property type="match status" value="1"/>
</dbReference>
<sequence length="1145" mass="126168">MSGVLTLTPTASPFPWAAAAIATYTGKASLNFDTDAKGVTLEIDGSKITAEDEIVQTLAKAGGLADDSAKTAAYFALAKTLPTVTAFPEITAALDSLDDHLAFRTFLVGHDITAADWIVWGALKGSVKIVGLLKNNKHPHLLRWFSHIESLESTQAAIAGLAEAKSAKARNNKTAASFALGLQNAKEGEVVTRFPPEPSGYLHIGHAKAAMLNQYFAKMYKGKMIIRFDDTNPTKERTEFEETILEDLALLDIHGDKITHTSDYFDQLYEYALQMIKTGKAYADNTPQEQMRKERFDGIASQHRDDSVEDNLKHFAEMTSGSEEGTKWCIRAKISVDNPNKALRDPVIYRTNLLPHHRTGDKWKVYPTYDFACPIVDSIEGVTHALRTNEYRDRNPQYNWMIEALGLRPVHIWDFSRLNFIYTLLSKRKLHWFVDTGLVRGWDDPRFPTVRGIRRRGLTVEALRQFMLAQGPSQAIVSLEWDSLWTLNKKVIDPIAPRFWALSKANLVPVTVKGGPEKPEVKNVPKHKKNPEVGEKQTVYSSQIFVEQEDAVSFEDQEEVTLMDWGNAIVRSKTTNESGVITAIEMELHLEGDFRKTKKKITWLAQPAGEHALVETTLLDHDYLITKKKLEETDDVKDFVTPVTEFREDALADANVRTLAKGNIIQFERKGYYIFDGTVDGRMEFIHIPDGRAASIASKAAPATPAEGAKKESAAAAQAEEGQQRGQLTSKETPADTKMYKLAKVYGEDEVPTPVETKMYKVKNVFSWFKWSVPSSSTCERLQRRTGSQILKAMEVPKTMKALVVQEGKQVAVLNHPVPEIGDDDILVKTVAVAQNPTDYKFIDSGRGKPGTVLGCDWSGNVVKLGQNVTSVKVGDHVAGFVMGGMFPDGGAFAEYVKTPAELTWVVPPGTLSHEEAATMGCAFWTAIQALYHPTRLSLVEPPEKAAGDEWVYIHGGSSSVGQFAIQLAVLSGYKVATTASPRNFALVRSLGAAAVFDYADPAVVANIKAASGDSIRAALDTIGLRSAQATCVEVIAPGGGKVVHILQVIPDASARTDVERIYTLLYWALGRAFSFGPGAEHPVRPEDRAHMVHFLKKVPGLVKDGLVKPLPVKLWEGGLAAIPDGLQYMREGLVRAEKIVYRVA</sequence>
<dbReference type="InterPro" id="IPR013149">
    <property type="entry name" value="ADH-like_C"/>
</dbReference>
<dbReference type="InterPro" id="IPR020056">
    <property type="entry name" value="Rbsml_bL25/Gln-tRNA_synth_N"/>
</dbReference>
<comment type="similarity">
    <text evidence="2">Belongs to the class-I aminoacyl-tRNA synthetase family. Glutamate--tRNA ligase type 2 subfamily.</text>
</comment>
<keyword evidence="8" id="KW-0648">Protein biosynthesis</keyword>
<dbReference type="EC" id="6.1.1.17" evidence="3"/>
<dbReference type="GO" id="GO:0006424">
    <property type="term" value="P:glutamyl-tRNA aminoacylation"/>
    <property type="evidence" value="ECO:0007669"/>
    <property type="project" value="InterPro"/>
</dbReference>
<dbReference type="Proteomes" id="UP001215151">
    <property type="component" value="Unassembled WGS sequence"/>
</dbReference>
<dbReference type="SUPFAM" id="SSF51735">
    <property type="entry name" value="NAD(P)-binding Rossmann-fold domains"/>
    <property type="match status" value="1"/>
</dbReference>
<evidence type="ECO:0000256" key="2">
    <source>
        <dbReference type="ARBA" id="ARBA00008927"/>
    </source>
</evidence>
<dbReference type="InterPro" id="IPR000924">
    <property type="entry name" value="Glu/Gln-tRNA-synth"/>
</dbReference>
<dbReference type="Pfam" id="PF21972">
    <property type="entry name" value="Arc1p_N_like"/>
    <property type="match status" value="1"/>
</dbReference>
<dbReference type="AlphaFoldDB" id="A0AAD7XDH8"/>
<dbReference type="Gene3D" id="3.90.180.10">
    <property type="entry name" value="Medium-chain alcohol dehydrogenases, catalytic domain"/>
    <property type="match status" value="1"/>
</dbReference>
<gene>
    <name evidence="14" type="ORF">ONZ51_g3899</name>
</gene>
<name>A0AAD7XDH8_9APHY</name>
<dbReference type="InterPro" id="IPR020058">
    <property type="entry name" value="Glu/Gln-tRNA-synth_Ib_cat-dom"/>
</dbReference>
<dbReference type="PANTHER" id="PTHR43097:SF5">
    <property type="entry name" value="GLUTAMATE--TRNA LIGASE"/>
    <property type="match status" value="1"/>
</dbReference>
<proteinExistence type="inferred from homology"/>
<dbReference type="InterPro" id="IPR014729">
    <property type="entry name" value="Rossmann-like_a/b/a_fold"/>
</dbReference>
<dbReference type="GO" id="GO:0004818">
    <property type="term" value="F:glutamate-tRNA ligase activity"/>
    <property type="evidence" value="ECO:0007669"/>
    <property type="project" value="UniProtKB-EC"/>
</dbReference>
<dbReference type="SUPFAM" id="SSF47616">
    <property type="entry name" value="GST C-terminal domain-like"/>
    <property type="match status" value="1"/>
</dbReference>
<dbReference type="Gene3D" id="3.40.50.620">
    <property type="entry name" value="HUPs"/>
    <property type="match status" value="1"/>
</dbReference>
<dbReference type="InterPro" id="IPR010987">
    <property type="entry name" value="Glutathione-S-Trfase_C-like"/>
</dbReference>
<dbReference type="InterPro" id="IPR020843">
    <property type="entry name" value="ER"/>
</dbReference>
<dbReference type="InterPro" id="IPR053836">
    <property type="entry name" value="Arc1-like_N"/>
</dbReference>
<keyword evidence="7" id="KW-0067">ATP-binding</keyword>
<feature type="region of interest" description="Disordered" evidence="12">
    <location>
        <begin position="699"/>
        <end position="734"/>
    </location>
</feature>
<keyword evidence="6" id="KW-0547">Nucleotide-binding</keyword>
<dbReference type="PRINTS" id="PR00987">
    <property type="entry name" value="TRNASYNTHGLU"/>
</dbReference>
<comment type="caution">
    <text evidence="14">The sequence shown here is derived from an EMBL/GenBank/DDBJ whole genome shotgun (WGS) entry which is preliminary data.</text>
</comment>
<dbReference type="CDD" id="cd08249">
    <property type="entry name" value="enoyl_reductase_like"/>
    <property type="match status" value="1"/>
</dbReference>
<evidence type="ECO:0000256" key="9">
    <source>
        <dbReference type="ARBA" id="ARBA00023146"/>
    </source>
</evidence>
<dbReference type="CDD" id="cd00807">
    <property type="entry name" value="GlnRS_core"/>
    <property type="match status" value="1"/>
</dbReference>
<dbReference type="Gene3D" id="3.40.50.720">
    <property type="entry name" value="NAD(P)-binding Rossmann-like Domain"/>
    <property type="match status" value="1"/>
</dbReference>
<dbReference type="GO" id="GO:0005524">
    <property type="term" value="F:ATP binding"/>
    <property type="evidence" value="ECO:0007669"/>
    <property type="project" value="UniProtKB-KW"/>
</dbReference>
<keyword evidence="4" id="KW-0963">Cytoplasm</keyword>
<dbReference type="InterPro" id="IPR036282">
    <property type="entry name" value="Glutathione-S-Trfase_C_sf"/>
</dbReference>
<dbReference type="PROSITE" id="PS00178">
    <property type="entry name" value="AA_TRNA_LIGASE_I"/>
    <property type="match status" value="1"/>
</dbReference>
<dbReference type="InterPro" id="IPR047122">
    <property type="entry name" value="Trans-enoyl_RdTase-like"/>
</dbReference>
<evidence type="ECO:0000256" key="5">
    <source>
        <dbReference type="ARBA" id="ARBA00022598"/>
    </source>
</evidence>
<dbReference type="GO" id="GO:0016651">
    <property type="term" value="F:oxidoreductase activity, acting on NAD(P)H"/>
    <property type="evidence" value="ECO:0007669"/>
    <property type="project" value="InterPro"/>
</dbReference>
<evidence type="ECO:0000259" key="13">
    <source>
        <dbReference type="PROSITE" id="PS50405"/>
    </source>
</evidence>
<dbReference type="InterPro" id="IPR011032">
    <property type="entry name" value="GroES-like_sf"/>
</dbReference>
<dbReference type="InterPro" id="IPR020059">
    <property type="entry name" value="Glu/Gln-tRNA-synth_Ib_codon-bd"/>
</dbReference>
<dbReference type="Gene3D" id="1.20.1050.10">
    <property type="match status" value="1"/>
</dbReference>
<dbReference type="Pfam" id="PF20974">
    <property type="entry name" value="tRNA-synt_1c_C2"/>
    <property type="match status" value="1"/>
</dbReference>
<dbReference type="SUPFAM" id="SSF52374">
    <property type="entry name" value="Nucleotidylyl transferase"/>
    <property type="match status" value="1"/>
</dbReference>
<keyword evidence="5" id="KW-0436">Ligase</keyword>
<dbReference type="InterPro" id="IPR013154">
    <property type="entry name" value="ADH-like_N"/>
</dbReference>
<evidence type="ECO:0000256" key="6">
    <source>
        <dbReference type="ARBA" id="ARBA00022741"/>
    </source>
</evidence>
<evidence type="ECO:0000256" key="7">
    <source>
        <dbReference type="ARBA" id="ARBA00022840"/>
    </source>
</evidence>
<dbReference type="InterPro" id="IPR011035">
    <property type="entry name" value="Ribosomal_bL25/Gln-tRNA_synth"/>
</dbReference>
<comment type="subcellular location">
    <subcellularLocation>
        <location evidence="1">Cytoplasm</location>
    </subcellularLocation>
</comment>
<accession>A0AAD7XDH8</accession>
<dbReference type="GO" id="GO:0005829">
    <property type="term" value="C:cytosol"/>
    <property type="evidence" value="ECO:0007669"/>
    <property type="project" value="TreeGrafter"/>
</dbReference>
<dbReference type="Pfam" id="PF00107">
    <property type="entry name" value="ADH_zinc_N"/>
    <property type="match status" value="1"/>
</dbReference>
<dbReference type="Pfam" id="PF03950">
    <property type="entry name" value="tRNA-synt_1c_C"/>
    <property type="match status" value="1"/>
</dbReference>
<dbReference type="InterPro" id="IPR050132">
    <property type="entry name" value="Gln/Glu-tRNA_Ligase"/>
</dbReference>
<evidence type="ECO:0000256" key="4">
    <source>
        <dbReference type="ARBA" id="ARBA00022490"/>
    </source>
</evidence>
<organism evidence="14 15">
    <name type="scientific">Trametes cubensis</name>
    <dbReference type="NCBI Taxonomy" id="1111947"/>
    <lineage>
        <taxon>Eukaryota</taxon>
        <taxon>Fungi</taxon>
        <taxon>Dikarya</taxon>
        <taxon>Basidiomycota</taxon>
        <taxon>Agaricomycotina</taxon>
        <taxon>Agaricomycetes</taxon>
        <taxon>Polyporales</taxon>
        <taxon>Polyporaceae</taxon>
        <taxon>Trametes</taxon>
    </lineage>
</organism>
<evidence type="ECO:0000256" key="8">
    <source>
        <dbReference type="ARBA" id="ARBA00022917"/>
    </source>
</evidence>
<feature type="domain" description="GST C-terminal" evidence="13">
    <location>
        <begin position="50"/>
        <end position="175"/>
    </location>
</feature>
<dbReference type="Gene3D" id="2.40.240.10">
    <property type="entry name" value="Ribosomal Protein L25, Chain P"/>
    <property type="match status" value="2"/>
</dbReference>
<dbReference type="GO" id="GO:0017102">
    <property type="term" value="C:methionyl glutamyl tRNA synthetase complex"/>
    <property type="evidence" value="ECO:0007669"/>
    <property type="project" value="TreeGrafter"/>
</dbReference>
<reference evidence="14" key="1">
    <citation type="submission" date="2022-11" db="EMBL/GenBank/DDBJ databases">
        <title>Genome Sequence of Cubamyces cubensis.</title>
        <authorList>
            <person name="Buettner E."/>
        </authorList>
    </citation>
    <scope>NUCLEOTIDE SEQUENCE</scope>
    <source>
        <strain evidence="14">MPL-01</strain>
    </source>
</reference>
<dbReference type="HAMAP" id="MF_02076">
    <property type="entry name" value="Glu_tRNA_synth_type2"/>
    <property type="match status" value="1"/>
</dbReference>
<protein>
    <recommendedName>
        <fullName evidence="3">glutamate--tRNA ligase</fullName>
        <ecNumber evidence="3">6.1.1.17</ecNumber>
    </recommendedName>
    <alternativeName>
        <fullName evidence="10">Glutamyl-tRNA synthetase</fullName>
    </alternativeName>
</protein>
<evidence type="ECO:0000256" key="10">
    <source>
        <dbReference type="ARBA" id="ARBA00030865"/>
    </source>
</evidence>
<dbReference type="FunFam" id="2.40.240.10:FF:000004">
    <property type="entry name" value="Glutamyl-tRNA synthetase, cytoplasmic"/>
    <property type="match status" value="1"/>
</dbReference>
<keyword evidence="9" id="KW-0030">Aminoacyl-tRNA synthetase</keyword>